<dbReference type="EMBL" id="CP023699">
    <property type="protein sequence ID" value="QEU93367.1"/>
    <property type="molecule type" value="Genomic_DNA"/>
</dbReference>
<proteinExistence type="predicted"/>
<sequence length="193" mass="21055">MSRKPTLITPSHSRQGTAQAASALDRELRAAGLASLQPVLDDDRETPYVRLNRIDAVTAAELARLLHKGMRSAYKVVSDLRAAVRAHGLEDFPVPYVYCTKIHLGDIPVATADRLALLLGAPPQPGLADVPDWPEARQVFDRLNSAFAEATRGGFMDMYLHPYCQRCDGDPAISLGELQVRTARRLVTALQGA</sequence>
<gene>
    <name evidence="1" type="ORF">CP970_22800</name>
</gene>
<evidence type="ECO:0000313" key="1">
    <source>
        <dbReference type="EMBL" id="QEU93367.1"/>
    </source>
</evidence>
<dbReference type="Proteomes" id="UP000325529">
    <property type="component" value="Chromosome"/>
</dbReference>
<organism evidence="1 2">
    <name type="scientific">Streptomyces kanamyceticus</name>
    <dbReference type="NCBI Taxonomy" id="1967"/>
    <lineage>
        <taxon>Bacteria</taxon>
        <taxon>Bacillati</taxon>
        <taxon>Actinomycetota</taxon>
        <taxon>Actinomycetes</taxon>
        <taxon>Kitasatosporales</taxon>
        <taxon>Streptomycetaceae</taxon>
        <taxon>Streptomyces</taxon>
    </lineage>
</organism>
<keyword evidence="2" id="KW-1185">Reference proteome</keyword>
<protein>
    <submittedName>
        <fullName evidence="1">Uncharacterized protein</fullName>
    </submittedName>
</protein>
<accession>A0A5J6GEL0</accession>
<dbReference type="KEGG" id="ska:CP970_22800"/>
<reference evidence="1 2" key="1">
    <citation type="submission" date="2017-09" db="EMBL/GenBank/DDBJ databases">
        <authorList>
            <person name="Lee N."/>
            <person name="Cho B.-K."/>
        </authorList>
    </citation>
    <scope>NUCLEOTIDE SEQUENCE [LARGE SCALE GENOMIC DNA]</scope>
    <source>
        <strain evidence="1 2">ATCC 12853</strain>
    </source>
</reference>
<name>A0A5J6GEL0_STRKN</name>
<dbReference type="RefSeq" id="WP_055548908.1">
    <property type="nucleotide sequence ID" value="NZ_CP023699.1"/>
</dbReference>
<evidence type="ECO:0000313" key="2">
    <source>
        <dbReference type="Proteomes" id="UP000325529"/>
    </source>
</evidence>
<dbReference type="OrthoDB" id="4269286at2"/>
<dbReference type="AlphaFoldDB" id="A0A5J6GEL0"/>